<keyword evidence="1" id="KW-1133">Transmembrane helix</keyword>
<evidence type="ECO:0000256" key="1">
    <source>
        <dbReference type="SAM" id="Phobius"/>
    </source>
</evidence>
<protein>
    <recommendedName>
        <fullName evidence="4">Transmembrane protein</fullName>
    </recommendedName>
</protein>
<keyword evidence="1" id="KW-0472">Membrane</keyword>
<dbReference type="Proteomes" id="UP000276215">
    <property type="component" value="Unassembled WGS sequence"/>
</dbReference>
<accession>A0A3N4K2P5</accession>
<evidence type="ECO:0000313" key="2">
    <source>
        <dbReference type="EMBL" id="RPB03472.1"/>
    </source>
</evidence>
<dbReference type="AlphaFoldDB" id="A0A3N4K2P5"/>
<evidence type="ECO:0008006" key="4">
    <source>
        <dbReference type="Google" id="ProtNLM"/>
    </source>
</evidence>
<feature type="transmembrane region" description="Helical" evidence="1">
    <location>
        <begin position="6"/>
        <end position="24"/>
    </location>
</feature>
<gene>
    <name evidence="2" type="ORF">L873DRAFT_165507</name>
</gene>
<organism evidence="2 3">
    <name type="scientific">Choiromyces venosus 120613-1</name>
    <dbReference type="NCBI Taxonomy" id="1336337"/>
    <lineage>
        <taxon>Eukaryota</taxon>
        <taxon>Fungi</taxon>
        <taxon>Dikarya</taxon>
        <taxon>Ascomycota</taxon>
        <taxon>Pezizomycotina</taxon>
        <taxon>Pezizomycetes</taxon>
        <taxon>Pezizales</taxon>
        <taxon>Tuberaceae</taxon>
        <taxon>Choiromyces</taxon>
    </lineage>
</organism>
<name>A0A3N4K2P5_9PEZI</name>
<dbReference type="EMBL" id="ML120362">
    <property type="protein sequence ID" value="RPB03472.1"/>
    <property type="molecule type" value="Genomic_DNA"/>
</dbReference>
<reference evidence="2 3" key="1">
    <citation type="journal article" date="2018" name="Nat. Ecol. Evol.">
        <title>Pezizomycetes genomes reveal the molecular basis of ectomycorrhizal truffle lifestyle.</title>
        <authorList>
            <person name="Murat C."/>
            <person name="Payen T."/>
            <person name="Noel B."/>
            <person name="Kuo A."/>
            <person name="Morin E."/>
            <person name="Chen J."/>
            <person name="Kohler A."/>
            <person name="Krizsan K."/>
            <person name="Balestrini R."/>
            <person name="Da Silva C."/>
            <person name="Montanini B."/>
            <person name="Hainaut M."/>
            <person name="Levati E."/>
            <person name="Barry K.W."/>
            <person name="Belfiori B."/>
            <person name="Cichocki N."/>
            <person name="Clum A."/>
            <person name="Dockter R.B."/>
            <person name="Fauchery L."/>
            <person name="Guy J."/>
            <person name="Iotti M."/>
            <person name="Le Tacon F."/>
            <person name="Lindquist E.A."/>
            <person name="Lipzen A."/>
            <person name="Malagnac F."/>
            <person name="Mello A."/>
            <person name="Molinier V."/>
            <person name="Miyauchi S."/>
            <person name="Poulain J."/>
            <person name="Riccioni C."/>
            <person name="Rubini A."/>
            <person name="Sitrit Y."/>
            <person name="Splivallo R."/>
            <person name="Traeger S."/>
            <person name="Wang M."/>
            <person name="Zifcakova L."/>
            <person name="Wipf D."/>
            <person name="Zambonelli A."/>
            <person name="Paolocci F."/>
            <person name="Nowrousian M."/>
            <person name="Ottonello S."/>
            <person name="Baldrian P."/>
            <person name="Spatafora J.W."/>
            <person name="Henrissat B."/>
            <person name="Nagy L.G."/>
            <person name="Aury J.M."/>
            <person name="Wincker P."/>
            <person name="Grigoriev I.V."/>
            <person name="Bonfante P."/>
            <person name="Martin F.M."/>
        </authorList>
    </citation>
    <scope>NUCLEOTIDE SEQUENCE [LARGE SCALE GENOMIC DNA]</scope>
    <source>
        <strain evidence="2 3">120613-1</strain>
    </source>
</reference>
<keyword evidence="1" id="KW-0812">Transmembrane</keyword>
<feature type="transmembrane region" description="Helical" evidence="1">
    <location>
        <begin position="150"/>
        <end position="172"/>
    </location>
</feature>
<keyword evidence="3" id="KW-1185">Reference proteome</keyword>
<feature type="transmembrane region" description="Helical" evidence="1">
    <location>
        <begin position="125"/>
        <end position="144"/>
    </location>
</feature>
<evidence type="ECO:0000313" key="3">
    <source>
        <dbReference type="Proteomes" id="UP000276215"/>
    </source>
</evidence>
<proteinExistence type="predicted"/>
<sequence>MHFLQNLFFFLSLLLLNFFFLLILHHKTYHGGLIDVLATNIAGRVGWGWELPKEPAVDAHILFMNGSQVKAVESGLCVPGYISLGGMRNVWMLGKIVQRCYATYGDGGGPQVEGYEVAFWMFRRLLLLGFLLMFWVRSFDVFFLRGSGELFWGIVPLLAFGYVVGECALLLMPE</sequence>